<reference evidence="3 4" key="1">
    <citation type="journal article" date="2019" name="Sci. Rep.">
        <title>Orb-weaving spider Araneus ventricosus genome elucidates the spidroin gene catalogue.</title>
        <authorList>
            <person name="Kono N."/>
            <person name="Nakamura H."/>
            <person name="Ohtoshi R."/>
            <person name="Moran D.A.P."/>
            <person name="Shinohara A."/>
            <person name="Yoshida Y."/>
            <person name="Fujiwara M."/>
            <person name="Mori M."/>
            <person name="Tomita M."/>
            <person name="Arakawa K."/>
        </authorList>
    </citation>
    <scope>NUCLEOTIDE SEQUENCE [LARGE SCALE GENOMIC DNA]</scope>
</reference>
<dbReference type="EMBL" id="BGPR01052126">
    <property type="protein sequence ID" value="GBO29000.1"/>
    <property type="molecule type" value="Genomic_DNA"/>
</dbReference>
<keyword evidence="4" id="KW-1185">Reference proteome</keyword>
<feature type="compositionally biased region" description="Polar residues" evidence="1">
    <location>
        <begin position="1"/>
        <end position="15"/>
    </location>
</feature>
<feature type="compositionally biased region" description="Basic and acidic residues" evidence="1">
    <location>
        <begin position="16"/>
        <end position="27"/>
    </location>
</feature>
<evidence type="ECO:0000313" key="4">
    <source>
        <dbReference type="Proteomes" id="UP000499080"/>
    </source>
</evidence>
<organism evidence="3 4">
    <name type="scientific">Araneus ventricosus</name>
    <name type="common">Orbweaver spider</name>
    <name type="synonym">Epeira ventricosa</name>
    <dbReference type="NCBI Taxonomy" id="182803"/>
    <lineage>
        <taxon>Eukaryota</taxon>
        <taxon>Metazoa</taxon>
        <taxon>Ecdysozoa</taxon>
        <taxon>Arthropoda</taxon>
        <taxon>Chelicerata</taxon>
        <taxon>Arachnida</taxon>
        <taxon>Araneae</taxon>
        <taxon>Araneomorphae</taxon>
        <taxon>Entelegynae</taxon>
        <taxon>Araneoidea</taxon>
        <taxon>Araneidae</taxon>
        <taxon>Araneus</taxon>
    </lineage>
</organism>
<feature type="non-terminal residue" evidence="3">
    <location>
        <position position="1"/>
    </location>
</feature>
<feature type="compositionally biased region" description="Polar residues" evidence="1">
    <location>
        <begin position="42"/>
        <end position="56"/>
    </location>
</feature>
<evidence type="ECO:0000256" key="1">
    <source>
        <dbReference type="SAM" id="MobiDB-lite"/>
    </source>
</evidence>
<dbReference type="Proteomes" id="UP000499080">
    <property type="component" value="Unassembled WGS sequence"/>
</dbReference>
<feature type="region of interest" description="Disordered" evidence="1">
    <location>
        <begin position="37"/>
        <end position="56"/>
    </location>
</feature>
<feature type="region of interest" description="Disordered" evidence="1">
    <location>
        <begin position="1"/>
        <end position="27"/>
    </location>
</feature>
<protein>
    <submittedName>
        <fullName evidence="3">Uncharacterized protein</fullName>
    </submittedName>
</protein>
<evidence type="ECO:0000313" key="3">
    <source>
        <dbReference type="EMBL" id="GBO29000.1"/>
    </source>
</evidence>
<gene>
    <name evidence="3" type="ORF">AVEN_30305_1</name>
    <name evidence="2" type="ORF">AVEN_56332_1</name>
</gene>
<comment type="caution">
    <text evidence="3">The sequence shown here is derived from an EMBL/GenBank/DDBJ whole genome shotgun (WGS) entry which is preliminary data.</text>
</comment>
<dbReference type="EMBL" id="BGPR01050107">
    <property type="protein sequence ID" value="GBO27118.1"/>
    <property type="molecule type" value="Genomic_DNA"/>
</dbReference>
<dbReference type="AlphaFoldDB" id="A0A4Y2VYL9"/>
<name>A0A4Y2VYL9_ARAVE</name>
<accession>A0A4Y2VYL9</accession>
<evidence type="ECO:0000313" key="2">
    <source>
        <dbReference type="EMBL" id="GBO27118.1"/>
    </source>
</evidence>
<proteinExistence type="predicted"/>
<sequence>KKLTLPSQSIRGQLNDSRHDSDMETKDGVFVAINGLCPTPSADDTFSHHSGGNSTP</sequence>